<comment type="caution">
    <text evidence="3">The sequence shown here is derived from an EMBL/GenBank/DDBJ whole genome shotgun (WGS) entry which is preliminary data.</text>
</comment>
<name>A0A2T5IEV5_9PROT</name>
<feature type="compositionally biased region" description="Polar residues" evidence="1">
    <location>
        <begin position="115"/>
        <end position="124"/>
    </location>
</feature>
<keyword evidence="2" id="KW-0812">Transmembrane</keyword>
<feature type="region of interest" description="Disordered" evidence="1">
    <location>
        <begin position="53"/>
        <end position="131"/>
    </location>
</feature>
<feature type="compositionally biased region" description="Pro residues" evidence="1">
    <location>
        <begin position="60"/>
        <end position="77"/>
    </location>
</feature>
<dbReference type="AlphaFoldDB" id="A0A2T5IEV5"/>
<gene>
    <name evidence="3" type="ORF">C8R21_105104</name>
</gene>
<protein>
    <submittedName>
        <fullName evidence="3">Uncharacterized protein</fullName>
    </submittedName>
</protein>
<organism evidence="3 4">
    <name type="scientific">Nitrosospira multiformis</name>
    <dbReference type="NCBI Taxonomy" id="1231"/>
    <lineage>
        <taxon>Bacteria</taxon>
        <taxon>Pseudomonadati</taxon>
        <taxon>Pseudomonadota</taxon>
        <taxon>Betaproteobacteria</taxon>
        <taxon>Nitrosomonadales</taxon>
        <taxon>Nitrosomonadaceae</taxon>
        <taxon>Nitrosospira</taxon>
    </lineage>
</organism>
<accession>A0A2T5IEV5</accession>
<evidence type="ECO:0000256" key="2">
    <source>
        <dbReference type="SAM" id="Phobius"/>
    </source>
</evidence>
<dbReference type="Proteomes" id="UP000244152">
    <property type="component" value="Unassembled WGS sequence"/>
</dbReference>
<dbReference type="RefSeq" id="WP_107761614.1">
    <property type="nucleotide sequence ID" value="NZ_QAOK01000005.1"/>
</dbReference>
<feature type="transmembrane region" description="Helical" evidence="2">
    <location>
        <begin position="12"/>
        <end position="32"/>
    </location>
</feature>
<reference evidence="3 4" key="1">
    <citation type="submission" date="2018-04" db="EMBL/GenBank/DDBJ databases">
        <title>Active sludge and wastewater microbial communities from Klosterneuburg, Austria.</title>
        <authorList>
            <person name="Wagner M."/>
        </authorList>
    </citation>
    <scope>NUCLEOTIDE SEQUENCE [LARGE SCALE GENOMIC DNA]</scope>
    <source>
        <strain evidence="3 4">Nl12</strain>
    </source>
</reference>
<feature type="compositionally biased region" description="Basic and acidic residues" evidence="1">
    <location>
        <begin position="100"/>
        <end position="114"/>
    </location>
</feature>
<keyword evidence="2" id="KW-0472">Membrane</keyword>
<evidence type="ECO:0000256" key="1">
    <source>
        <dbReference type="SAM" id="MobiDB-lite"/>
    </source>
</evidence>
<proteinExistence type="predicted"/>
<dbReference type="EMBL" id="QAOK01000005">
    <property type="protein sequence ID" value="PTQ82343.1"/>
    <property type="molecule type" value="Genomic_DNA"/>
</dbReference>
<keyword evidence="2" id="KW-1133">Transmembrane helix</keyword>
<evidence type="ECO:0000313" key="3">
    <source>
        <dbReference type="EMBL" id="PTQ82343.1"/>
    </source>
</evidence>
<evidence type="ECO:0000313" key="4">
    <source>
        <dbReference type="Proteomes" id="UP000244152"/>
    </source>
</evidence>
<sequence length="286" mass="32556">MKARSREIPIWWPLPLASVLWVLIIWAFGFFLTAPEVEIKGPPAIEASFVELAEETPEQKAPPPAPPSPRIPPAPKPPSKRQPQSRLGEGGTKPLKPKREKAMENREGSKERTPVQKNVPQASPETERPKDLLAYMNEARERRRASGIFEDEPVEPEAIEREPSEEELRMANVMRNLKEPGASGIFQIIRMGPRTAQFLFRAWKKDSSVPRREVVEVDAGPGGDIQRAIVRKMIELIRQYHKGDFNWESYRLDRVVVLSARPEDSKGLEDFLIREFFGEEAAPRGR</sequence>